<name>A0ABD0UZW6_DENTH</name>
<evidence type="ECO:0000313" key="2">
    <source>
        <dbReference type="Proteomes" id="UP001552299"/>
    </source>
</evidence>
<keyword evidence="2" id="KW-1185">Reference proteome</keyword>
<dbReference type="Proteomes" id="UP001552299">
    <property type="component" value="Unassembled WGS sequence"/>
</dbReference>
<organism evidence="1 2">
    <name type="scientific">Dendrobium thyrsiflorum</name>
    <name type="common">Pinecone-like raceme dendrobium</name>
    <name type="synonym">Orchid</name>
    <dbReference type="NCBI Taxonomy" id="117978"/>
    <lineage>
        <taxon>Eukaryota</taxon>
        <taxon>Viridiplantae</taxon>
        <taxon>Streptophyta</taxon>
        <taxon>Embryophyta</taxon>
        <taxon>Tracheophyta</taxon>
        <taxon>Spermatophyta</taxon>
        <taxon>Magnoliopsida</taxon>
        <taxon>Liliopsida</taxon>
        <taxon>Asparagales</taxon>
        <taxon>Orchidaceae</taxon>
        <taxon>Epidendroideae</taxon>
        <taxon>Malaxideae</taxon>
        <taxon>Dendrobiinae</taxon>
        <taxon>Dendrobium</taxon>
    </lineage>
</organism>
<protein>
    <submittedName>
        <fullName evidence="1">Uncharacterized protein</fullName>
    </submittedName>
</protein>
<comment type="caution">
    <text evidence="1">The sequence shown here is derived from an EMBL/GenBank/DDBJ whole genome shotgun (WGS) entry which is preliminary data.</text>
</comment>
<reference evidence="1 2" key="1">
    <citation type="journal article" date="2024" name="Plant Biotechnol. J.">
        <title>Dendrobium thyrsiflorum genome and its molecular insights into genes involved in important horticultural traits.</title>
        <authorList>
            <person name="Chen B."/>
            <person name="Wang J.Y."/>
            <person name="Zheng P.J."/>
            <person name="Li K.L."/>
            <person name="Liang Y.M."/>
            <person name="Chen X.F."/>
            <person name="Zhang C."/>
            <person name="Zhao X."/>
            <person name="He X."/>
            <person name="Zhang G.Q."/>
            <person name="Liu Z.J."/>
            <person name="Xu Q."/>
        </authorList>
    </citation>
    <scope>NUCLEOTIDE SEQUENCE [LARGE SCALE GENOMIC DNA]</scope>
    <source>
        <strain evidence="1">GZMU011</strain>
    </source>
</reference>
<proteinExistence type="predicted"/>
<dbReference type="EMBL" id="JANQDX010000009">
    <property type="protein sequence ID" value="KAL0918098.1"/>
    <property type="molecule type" value="Genomic_DNA"/>
</dbReference>
<accession>A0ABD0UZW6</accession>
<gene>
    <name evidence="1" type="ORF">M5K25_010088</name>
</gene>
<evidence type="ECO:0000313" key="1">
    <source>
        <dbReference type="EMBL" id="KAL0918098.1"/>
    </source>
</evidence>
<sequence>MAGKEDGRPGFAFRKTNASARRSCDQPWKPLYAIAHFLISPPRSSAPTMPRARSLRSPVIGVEEMIRKLVEMQSKTPLTIPTTNLHHDSVEIPLAESKGNEIGREKFDEESSFHQEPPSRVSLRGVIGFLERGTQEGSFMEDMAG</sequence>
<dbReference type="AlphaFoldDB" id="A0ABD0UZW6"/>